<keyword evidence="1" id="KW-1133">Transmembrane helix</keyword>
<protein>
    <submittedName>
        <fullName evidence="2">Uncharacterized protein</fullName>
    </submittedName>
</protein>
<feature type="transmembrane region" description="Helical" evidence="1">
    <location>
        <begin position="12"/>
        <end position="36"/>
    </location>
</feature>
<sequence>MHNKWFVVGLFNYVYIVYDCILLVNSFICFSIILTYKYICKGSE</sequence>
<accession>A0A8S5NRB0</accession>
<proteinExistence type="predicted"/>
<keyword evidence="1" id="KW-0472">Membrane</keyword>
<dbReference type="EMBL" id="BK015226">
    <property type="protein sequence ID" value="DAD96924.1"/>
    <property type="molecule type" value="Genomic_DNA"/>
</dbReference>
<evidence type="ECO:0000256" key="1">
    <source>
        <dbReference type="SAM" id="Phobius"/>
    </source>
</evidence>
<keyword evidence="1" id="KW-0812">Transmembrane</keyword>
<reference evidence="2" key="1">
    <citation type="journal article" date="2021" name="Proc. Natl. Acad. Sci. U.S.A.">
        <title>A Catalog of Tens of Thousands of Viruses from Human Metagenomes Reveals Hidden Associations with Chronic Diseases.</title>
        <authorList>
            <person name="Tisza M.J."/>
            <person name="Buck C.B."/>
        </authorList>
    </citation>
    <scope>NUCLEOTIDE SEQUENCE</scope>
    <source>
        <strain evidence="2">CtuHu10</strain>
    </source>
</reference>
<evidence type="ECO:0000313" key="2">
    <source>
        <dbReference type="EMBL" id="DAD96924.1"/>
    </source>
</evidence>
<organism evidence="2">
    <name type="scientific">Siphoviridae sp. ctuHu10</name>
    <dbReference type="NCBI Taxonomy" id="2826502"/>
    <lineage>
        <taxon>Viruses</taxon>
        <taxon>Duplodnaviria</taxon>
        <taxon>Heunggongvirae</taxon>
        <taxon>Uroviricota</taxon>
        <taxon>Caudoviricetes</taxon>
    </lineage>
</organism>
<name>A0A8S5NRB0_9CAUD</name>